<evidence type="ECO:0000313" key="3">
    <source>
        <dbReference type="Proteomes" id="UP000290408"/>
    </source>
</evidence>
<reference evidence="2 3" key="1">
    <citation type="submission" date="2019-02" db="EMBL/GenBank/DDBJ databases">
        <title>Genomic data mining of an Antarctic deep-sea actinobacterium, Janibacterlimosus P3-3-X1.</title>
        <authorList>
            <person name="Liao L."/>
            <person name="Chen B."/>
        </authorList>
    </citation>
    <scope>NUCLEOTIDE SEQUENCE [LARGE SCALE GENOMIC DNA]</scope>
    <source>
        <strain evidence="2 3">P3-3-X1</strain>
    </source>
</reference>
<evidence type="ECO:0000313" key="2">
    <source>
        <dbReference type="EMBL" id="QBF45711.1"/>
    </source>
</evidence>
<keyword evidence="1" id="KW-0812">Transmembrane</keyword>
<dbReference type="RefSeq" id="WP_130628946.1">
    <property type="nucleotide sequence ID" value="NZ_CP036164.1"/>
</dbReference>
<dbReference type="KEGG" id="jli:EXU32_05210"/>
<dbReference type="AlphaFoldDB" id="A0A4P6MQ48"/>
<proteinExistence type="predicted"/>
<gene>
    <name evidence="2" type="ORF">EXU32_05210</name>
</gene>
<protein>
    <submittedName>
        <fullName evidence="2">Uncharacterized protein</fullName>
    </submittedName>
</protein>
<keyword evidence="1" id="KW-1133">Transmembrane helix</keyword>
<keyword evidence="3" id="KW-1185">Reference proteome</keyword>
<dbReference type="EMBL" id="CP036164">
    <property type="protein sequence ID" value="QBF45711.1"/>
    <property type="molecule type" value="Genomic_DNA"/>
</dbReference>
<sequence length="63" mass="6252">MRTFLLVLAAVCAGVGVLFLTAALAWMLSGGSGVTGWVIASSAPFSVAAGAGLAVVWLDGRSQ</sequence>
<name>A0A4P6MQ48_9MICO</name>
<feature type="transmembrane region" description="Helical" evidence="1">
    <location>
        <begin position="35"/>
        <end position="58"/>
    </location>
</feature>
<keyword evidence="1" id="KW-0472">Membrane</keyword>
<organism evidence="2 3">
    <name type="scientific">Janibacter limosus</name>
    <dbReference type="NCBI Taxonomy" id="53458"/>
    <lineage>
        <taxon>Bacteria</taxon>
        <taxon>Bacillati</taxon>
        <taxon>Actinomycetota</taxon>
        <taxon>Actinomycetes</taxon>
        <taxon>Micrococcales</taxon>
        <taxon>Intrasporangiaceae</taxon>
        <taxon>Janibacter</taxon>
    </lineage>
</organism>
<evidence type="ECO:0000256" key="1">
    <source>
        <dbReference type="SAM" id="Phobius"/>
    </source>
</evidence>
<dbReference type="Proteomes" id="UP000290408">
    <property type="component" value="Chromosome"/>
</dbReference>
<accession>A0A4P6MQ48</accession>